<evidence type="ECO:0000256" key="6">
    <source>
        <dbReference type="ARBA" id="ARBA00023008"/>
    </source>
</evidence>
<dbReference type="PANTHER" id="PTHR10638:SF20">
    <property type="entry name" value="AMINE OXIDASE"/>
    <property type="match status" value="1"/>
</dbReference>
<dbReference type="PRINTS" id="PR00766">
    <property type="entry name" value="CUDAOXIDASE"/>
</dbReference>
<dbReference type="EC" id="1.4.3.-" evidence="7"/>
<evidence type="ECO:0000256" key="1">
    <source>
        <dbReference type="ARBA" id="ARBA00001935"/>
    </source>
</evidence>
<comment type="similarity">
    <text evidence="2 7">Belongs to the copper/topaquinone oxidase family.</text>
</comment>
<evidence type="ECO:0000313" key="12">
    <source>
        <dbReference type="Proteomes" id="UP001150217"/>
    </source>
</evidence>
<keyword evidence="6 7" id="KW-0186">Copper</keyword>
<feature type="domain" description="Copper amine oxidase catalytic" evidence="9">
    <location>
        <begin position="353"/>
        <end position="778"/>
    </location>
</feature>
<proteinExistence type="inferred from homology"/>
<evidence type="ECO:0000256" key="7">
    <source>
        <dbReference type="RuleBase" id="RU000672"/>
    </source>
</evidence>
<dbReference type="InterPro" id="IPR015328">
    <property type="entry name" value="DUF1965"/>
</dbReference>
<evidence type="ECO:0000256" key="2">
    <source>
        <dbReference type="ARBA" id="ARBA00007983"/>
    </source>
</evidence>
<dbReference type="Proteomes" id="UP001150217">
    <property type="component" value="Unassembled WGS sequence"/>
</dbReference>
<dbReference type="Pfam" id="PF09248">
    <property type="entry name" value="DUF1965"/>
    <property type="match status" value="1"/>
</dbReference>
<feature type="domain" description="DUF1965" evidence="10">
    <location>
        <begin position="272"/>
        <end position="327"/>
    </location>
</feature>
<keyword evidence="12" id="KW-1185">Reference proteome</keyword>
<dbReference type="PANTHER" id="PTHR10638">
    <property type="entry name" value="COPPER AMINE OXIDASE"/>
    <property type="match status" value="1"/>
</dbReference>
<accession>A0ABQ8V5T6</accession>
<dbReference type="InterPro" id="IPR000269">
    <property type="entry name" value="Cu_amine_oxidase"/>
</dbReference>
<dbReference type="SUPFAM" id="SSF54416">
    <property type="entry name" value="Amine oxidase N-terminal region"/>
    <property type="match status" value="2"/>
</dbReference>
<comment type="cofactor">
    <cofactor evidence="1">
        <name>Cu cation</name>
        <dbReference type="ChEBI" id="CHEBI:23378"/>
    </cofactor>
</comment>
<keyword evidence="5 7" id="KW-0560">Oxidoreductase</keyword>
<organism evidence="11 12">
    <name type="scientific">Lentinula lateritia</name>
    <dbReference type="NCBI Taxonomy" id="40482"/>
    <lineage>
        <taxon>Eukaryota</taxon>
        <taxon>Fungi</taxon>
        <taxon>Dikarya</taxon>
        <taxon>Basidiomycota</taxon>
        <taxon>Agaricomycotina</taxon>
        <taxon>Agaricomycetes</taxon>
        <taxon>Agaricomycetidae</taxon>
        <taxon>Agaricales</taxon>
        <taxon>Marasmiineae</taxon>
        <taxon>Omphalotaceae</taxon>
        <taxon>Lentinula</taxon>
    </lineage>
</organism>
<dbReference type="Pfam" id="PF01179">
    <property type="entry name" value="Cu_amine_oxid"/>
    <property type="match status" value="1"/>
</dbReference>
<evidence type="ECO:0000256" key="8">
    <source>
        <dbReference type="SAM" id="Phobius"/>
    </source>
</evidence>
<comment type="caution">
    <text evidence="11">The sequence shown here is derived from an EMBL/GenBank/DDBJ whole genome shotgun (WGS) entry which is preliminary data.</text>
</comment>
<comment type="PTM">
    <text evidence="7">Topaquinone (TPQ) is generated by copper-dependent autoxidation of a specific tyrosyl residue.</text>
</comment>
<dbReference type="Gene3D" id="2.70.98.20">
    <property type="entry name" value="Copper amine oxidase, catalytic domain"/>
    <property type="match status" value="1"/>
</dbReference>
<name>A0ABQ8V5T6_9AGAR</name>
<keyword evidence="4 7" id="KW-0801">TPQ</keyword>
<evidence type="ECO:0000259" key="10">
    <source>
        <dbReference type="Pfam" id="PF09248"/>
    </source>
</evidence>
<keyword evidence="8" id="KW-1133">Transmembrane helix</keyword>
<dbReference type="Gene3D" id="3.10.450.40">
    <property type="match status" value="2"/>
</dbReference>
<dbReference type="InterPro" id="IPR015798">
    <property type="entry name" value="Cu_amine_oxidase_C"/>
</dbReference>
<evidence type="ECO:0000259" key="9">
    <source>
        <dbReference type="Pfam" id="PF01179"/>
    </source>
</evidence>
<comment type="cofactor">
    <cofactor evidence="7">
        <name>Cu cation</name>
        <dbReference type="ChEBI" id="CHEBI:23378"/>
    </cofactor>
    <text evidence="7">Contains 1 topaquinone per subunit.</text>
</comment>
<evidence type="ECO:0000256" key="3">
    <source>
        <dbReference type="ARBA" id="ARBA00022723"/>
    </source>
</evidence>
<protein>
    <recommendedName>
        <fullName evidence="7">Amine oxidase</fullName>
        <ecNumber evidence="7">1.4.3.-</ecNumber>
    </recommendedName>
</protein>
<evidence type="ECO:0000313" key="11">
    <source>
        <dbReference type="EMBL" id="KAJ4475880.1"/>
    </source>
</evidence>
<keyword evidence="8" id="KW-0472">Membrane</keyword>
<dbReference type="SUPFAM" id="SSF49998">
    <property type="entry name" value="Amine oxidase catalytic domain"/>
    <property type="match status" value="1"/>
</dbReference>
<dbReference type="InterPro" id="IPR016182">
    <property type="entry name" value="Cu_amine_oxidase_N-reg"/>
</dbReference>
<sequence length="855" mass="96176">MPIRSQGYQLLPVKNNNSEHSRENDDVSGVPSRRLRLGFLILFIVVTFYALFLAPEKPSLTESLKNSGHTGLDKCASPIAPAAKPPTSTNPWAPLVVSEITDIQRWLEAPQRELNLTRGSSAILSDNVVYLIETYYPAKADALAYLAGGSAPDKYAHVVIHHGGSDAPIIKNYLVGPLPVSEQMSMRLLSEIYHESEIPFNARGFVNIEELRDVFKFISPELSEALDDLFGATARGNDNDTLVASAGGPFSFDGSTRKTWFSLRRNLPGPWLLPINFWQYIDVSGTDPSLWKASKIVYNHQIFGSTEEFLQSYRNGTLIRVPKQVTGVNEDFSWTTRKRVGTPRDLDHLPGPRSVSFAGLRFRVDRATQYISWMGWGMYLSFDRDMGLNIWDITLKAERIIYQLAPQEAIAQYAGNDPLQSTTAWQDRHFGMGLAVRDLLPGYDCPHEAVYLPATTHSALGVIVREKAICVFEQDTGRPVSRHTGYMEGEFGAVKGYMLTVRSISVVGNYDYGASIVQCPDVLISLNATIFDYMFHIDGTMEVRLSASGYLQGGYWEPLQEGYGGRIREHSMGNLHDHVINYKVDLDIAGLENSLLETIAGQEIVEQPWLEDDEWGRTVIQQKITRRIIETEDEALLKYPINFQGHYSIVNQNKTNAWGNPRGYAIHAGYNPIHNTIVGSRRLLNNANWARYNLAVSLRKETEPSSSSMWNMNLPGKPTVDFHKFFDGDNITQDDLVVWVNVGTHHMPQAEDSPNTKTTVAMSSFLLTPLNYFDSDISLESTNAILLSAPSQPGKPWGFDDYGVKQDFTCVPETPPPFEYLDPKVYDEEGRLKELESVEDMRKMAEMYHRIKFEL</sequence>
<keyword evidence="8" id="KW-0812">Transmembrane</keyword>
<evidence type="ECO:0000256" key="4">
    <source>
        <dbReference type="ARBA" id="ARBA00022772"/>
    </source>
</evidence>
<reference evidence="11" key="1">
    <citation type="submission" date="2022-08" db="EMBL/GenBank/DDBJ databases">
        <title>A Global Phylogenomic Analysis of the Shiitake Genus Lentinula.</title>
        <authorList>
            <consortium name="DOE Joint Genome Institute"/>
            <person name="Sierra-Patev S."/>
            <person name="Min B."/>
            <person name="Naranjo-Ortiz M."/>
            <person name="Looney B."/>
            <person name="Konkel Z."/>
            <person name="Slot J.C."/>
            <person name="Sakamoto Y."/>
            <person name="Steenwyk J.L."/>
            <person name="Rokas A."/>
            <person name="Carro J."/>
            <person name="Camarero S."/>
            <person name="Ferreira P."/>
            <person name="Molpeceres G."/>
            <person name="Ruiz-Duenas F.J."/>
            <person name="Serrano A."/>
            <person name="Henrissat B."/>
            <person name="Drula E."/>
            <person name="Hughes K.W."/>
            <person name="Mata J.L."/>
            <person name="Ishikawa N.K."/>
            <person name="Vargas-Isla R."/>
            <person name="Ushijima S."/>
            <person name="Smith C.A."/>
            <person name="Ahrendt S."/>
            <person name="Andreopoulos W."/>
            <person name="He G."/>
            <person name="Labutti K."/>
            <person name="Lipzen A."/>
            <person name="Ng V."/>
            <person name="Riley R."/>
            <person name="Sandor L."/>
            <person name="Barry K."/>
            <person name="Martinez A.T."/>
            <person name="Xiao Y."/>
            <person name="Gibbons J.G."/>
            <person name="Terashima K."/>
            <person name="Grigoriev I.V."/>
            <person name="Hibbett D.S."/>
        </authorList>
    </citation>
    <scope>NUCLEOTIDE SEQUENCE</scope>
    <source>
        <strain evidence="11">RHP3577 ss4</strain>
    </source>
</reference>
<feature type="transmembrane region" description="Helical" evidence="8">
    <location>
        <begin position="37"/>
        <end position="54"/>
    </location>
</feature>
<dbReference type="InterPro" id="IPR036460">
    <property type="entry name" value="Cu_amine_oxidase_C_sf"/>
</dbReference>
<keyword evidence="3 7" id="KW-0479">Metal-binding</keyword>
<dbReference type="EMBL" id="JANVFT010000073">
    <property type="protein sequence ID" value="KAJ4475880.1"/>
    <property type="molecule type" value="Genomic_DNA"/>
</dbReference>
<gene>
    <name evidence="11" type="ORF">C8R41DRAFT_923585</name>
</gene>
<evidence type="ECO:0000256" key="5">
    <source>
        <dbReference type="ARBA" id="ARBA00023002"/>
    </source>
</evidence>